<evidence type="ECO:0000313" key="5">
    <source>
        <dbReference type="RefSeq" id="XP_014674583.1"/>
    </source>
</evidence>
<evidence type="ECO:0000256" key="1">
    <source>
        <dbReference type="ARBA" id="ARBA00023157"/>
    </source>
</evidence>
<dbReference type="PANTHER" id="PTHR46751:SF1">
    <property type="entry name" value="WAP FOUR-DISULFIDE CORE DOMAIN PROTEIN 6A"/>
    <property type="match status" value="1"/>
</dbReference>
<feature type="domain" description="BPTI/Kunitz inhibitor" evidence="3">
    <location>
        <begin position="28"/>
        <end position="78"/>
    </location>
</feature>
<gene>
    <name evidence="5" type="primary">LOC106814750</name>
</gene>
<dbReference type="InterPro" id="IPR006150">
    <property type="entry name" value="Cys_repeat_1"/>
</dbReference>
<dbReference type="SUPFAM" id="SSF57362">
    <property type="entry name" value="BPTI-like"/>
    <property type="match status" value="1"/>
</dbReference>
<dbReference type="PROSITE" id="PS00280">
    <property type="entry name" value="BPTI_KUNITZ_1"/>
    <property type="match status" value="1"/>
</dbReference>
<evidence type="ECO:0000313" key="4">
    <source>
        <dbReference type="Proteomes" id="UP000695022"/>
    </source>
</evidence>
<dbReference type="InterPro" id="IPR051388">
    <property type="entry name" value="Serpin_venom_toxin"/>
</dbReference>
<feature type="non-terminal residue" evidence="5">
    <location>
        <position position="163"/>
    </location>
</feature>
<dbReference type="PANTHER" id="PTHR46751">
    <property type="entry name" value="EPPIN"/>
    <property type="match status" value="1"/>
</dbReference>
<dbReference type="SMART" id="SM00131">
    <property type="entry name" value="KU"/>
    <property type="match status" value="1"/>
</dbReference>
<dbReference type="Proteomes" id="UP000695022">
    <property type="component" value="Unplaced"/>
</dbReference>
<dbReference type="PROSITE" id="PS50279">
    <property type="entry name" value="BPTI_KUNITZ_2"/>
    <property type="match status" value="1"/>
</dbReference>
<reference evidence="5" key="1">
    <citation type="submission" date="2025-08" db="UniProtKB">
        <authorList>
            <consortium name="RefSeq"/>
        </authorList>
    </citation>
    <scope>IDENTIFICATION</scope>
</reference>
<dbReference type="RefSeq" id="XP_014674583.1">
    <property type="nucleotide sequence ID" value="XM_014819097.1"/>
</dbReference>
<name>A0ABM1EQW2_PRICU</name>
<evidence type="ECO:0000259" key="3">
    <source>
        <dbReference type="PROSITE" id="PS50279"/>
    </source>
</evidence>
<dbReference type="InterPro" id="IPR002223">
    <property type="entry name" value="Kunitz_BPTI"/>
</dbReference>
<comment type="similarity">
    <text evidence="2">Belongs to the venom Kunitz-type family. 03 (sub-Kunitz) subfamily.</text>
</comment>
<keyword evidence="1" id="KW-1015">Disulfide bond</keyword>
<protein>
    <submittedName>
        <fullName evidence="5">Chelonianin-like</fullName>
    </submittedName>
</protein>
<dbReference type="InterPro" id="IPR036880">
    <property type="entry name" value="Kunitz_BPTI_sf"/>
</dbReference>
<dbReference type="Pfam" id="PF00014">
    <property type="entry name" value="Kunitz_BPTI"/>
    <property type="match status" value="1"/>
</dbReference>
<dbReference type="InterPro" id="IPR028150">
    <property type="entry name" value="Lustrin_cystein"/>
</dbReference>
<sequence>MEAVSEKAKVEMVEEGKEGASPTINGICMQPKQPGPCEALIRRWYLNVDINKCELFSYGGCRGNQNNFRSEKECQDKCFAESETATPLVVVEVCKTGSALLDRSGANEACRADGSCPRGYRCQSGRLGGICCTDKAVVADRINLPRPVAAVLLPRDVLLSDSD</sequence>
<dbReference type="Gene3D" id="4.10.410.10">
    <property type="entry name" value="Pancreatic trypsin inhibitor Kunitz domain"/>
    <property type="match status" value="1"/>
</dbReference>
<dbReference type="SMART" id="SM00289">
    <property type="entry name" value="WR1"/>
    <property type="match status" value="1"/>
</dbReference>
<organism evidence="4 5">
    <name type="scientific">Priapulus caudatus</name>
    <name type="common">Priapulid worm</name>
    <dbReference type="NCBI Taxonomy" id="37621"/>
    <lineage>
        <taxon>Eukaryota</taxon>
        <taxon>Metazoa</taxon>
        <taxon>Ecdysozoa</taxon>
        <taxon>Scalidophora</taxon>
        <taxon>Priapulida</taxon>
        <taxon>Priapulimorpha</taxon>
        <taxon>Priapulimorphida</taxon>
        <taxon>Priapulidae</taxon>
        <taxon>Priapulus</taxon>
    </lineage>
</organism>
<accession>A0ABM1EQW2</accession>
<dbReference type="InterPro" id="IPR020901">
    <property type="entry name" value="Prtase_inh_Kunz-CS"/>
</dbReference>
<keyword evidence="4" id="KW-1185">Reference proteome</keyword>
<dbReference type="PRINTS" id="PR00759">
    <property type="entry name" value="BASICPTASE"/>
</dbReference>
<dbReference type="Pfam" id="PF14625">
    <property type="entry name" value="Lustrin_cystein"/>
    <property type="match status" value="1"/>
</dbReference>
<dbReference type="CDD" id="cd00109">
    <property type="entry name" value="Kunitz-type"/>
    <property type="match status" value="1"/>
</dbReference>
<dbReference type="GeneID" id="106814750"/>
<proteinExistence type="inferred from homology"/>
<evidence type="ECO:0000256" key="2">
    <source>
        <dbReference type="ARBA" id="ARBA00038506"/>
    </source>
</evidence>